<dbReference type="NCBIfam" id="TIGR04057">
    <property type="entry name" value="SusC_RagA_signa"/>
    <property type="match status" value="1"/>
</dbReference>
<keyword evidence="5 12" id="KW-0732">Signal</keyword>
<evidence type="ECO:0000313" key="16">
    <source>
        <dbReference type="Proteomes" id="UP000438914"/>
    </source>
</evidence>
<evidence type="ECO:0000256" key="7">
    <source>
        <dbReference type="ARBA" id="ARBA00023136"/>
    </source>
</evidence>
<feature type="domain" description="TonB-dependent receptor plug" evidence="14">
    <location>
        <begin position="134"/>
        <end position="239"/>
    </location>
</feature>
<evidence type="ECO:0000256" key="12">
    <source>
        <dbReference type="SAM" id="SignalP"/>
    </source>
</evidence>
<accession>A0A7K0KI87</accession>
<evidence type="ECO:0000256" key="1">
    <source>
        <dbReference type="ARBA" id="ARBA00004571"/>
    </source>
</evidence>
<keyword evidence="6 11" id="KW-0798">TonB box</keyword>
<dbReference type="EMBL" id="VUNG01000041">
    <property type="protein sequence ID" value="MST85542.1"/>
    <property type="molecule type" value="Genomic_DNA"/>
</dbReference>
<keyword evidence="2 10" id="KW-0813">Transport</keyword>
<evidence type="ECO:0000259" key="13">
    <source>
        <dbReference type="Pfam" id="PF00593"/>
    </source>
</evidence>
<organism evidence="15 16">
    <name type="scientific">Hallella mizrahii</name>
    <dbReference type="NCBI Taxonomy" id="2606637"/>
    <lineage>
        <taxon>Bacteria</taxon>
        <taxon>Pseudomonadati</taxon>
        <taxon>Bacteroidota</taxon>
        <taxon>Bacteroidia</taxon>
        <taxon>Bacteroidales</taxon>
        <taxon>Prevotellaceae</taxon>
        <taxon>Hallella</taxon>
    </lineage>
</organism>
<feature type="domain" description="TonB-dependent receptor-like beta-barrel" evidence="13">
    <location>
        <begin position="412"/>
        <end position="880"/>
    </location>
</feature>
<dbReference type="NCBIfam" id="TIGR04056">
    <property type="entry name" value="OMP_RagA_SusC"/>
    <property type="match status" value="1"/>
</dbReference>
<gene>
    <name evidence="15" type="ORF">FYJ73_12840</name>
</gene>
<dbReference type="PANTHER" id="PTHR30069">
    <property type="entry name" value="TONB-DEPENDENT OUTER MEMBRANE RECEPTOR"/>
    <property type="match status" value="1"/>
</dbReference>
<dbReference type="Gene3D" id="2.60.40.1120">
    <property type="entry name" value="Carboxypeptidase-like, regulatory domain"/>
    <property type="match status" value="1"/>
</dbReference>
<evidence type="ECO:0000256" key="4">
    <source>
        <dbReference type="ARBA" id="ARBA00022692"/>
    </source>
</evidence>
<dbReference type="InterPro" id="IPR023996">
    <property type="entry name" value="TonB-dep_OMP_SusC/RagA"/>
</dbReference>
<feature type="chain" id="PRO_5029566947" evidence="12">
    <location>
        <begin position="26"/>
        <end position="1024"/>
    </location>
</feature>
<dbReference type="PANTHER" id="PTHR30069:SF29">
    <property type="entry name" value="HEMOGLOBIN AND HEMOGLOBIN-HAPTOGLOBIN-BINDING PROTEIN 1-RELATED"/>
    <property type="match status" value="1"/>
</dbReference>
<evidence type="ECO:0000256" key="6">
    <source>
        <dbReference type="ARBA" id="ARBA00023077"/>
    </source>
</evidence>
<evidence type="ECO:0000256" key="3">
    <source>
        <dbReference type="ARBA" id="ARBA00022452"/>
    </source>
</evidence>
<evidence type="ECO:0000256" key="11">
    <source>
        <dbReference type="RuleBase" id="RU003357"/>
    </source>
</evidence>
<comment type="caution">
    <text evidence="15">The sequence shown here is derived from an EMBL/GenBank/DDBJ whole genome shotgun (WGS) entry which is preliminary data.</text>
</comment>
<evidence type="ECO:0000256" key="9">
    <source>
        <dbReference type="ARBA" id="ARBA00023237"/>
    </source>
</evidence>
<proteinExistence type="inferred from homology"/>
<dbReference type="InterPro" id="IPR012910">
    <property type="entry name" value="Plug_dom"/>
</dbReference>
<evidence type="ECO:0000256" key="10">
    <source>
        <dbReference type="PROSITE-ProRule" id="PRU01360"/>
    </source>
</evidence>
<evidence type="ECO:0000256" key="8">
    <source>
        <dbReference type="ARBA" id="ARBA00023170"/>
    </source>
</evidence>
<dbReference type="PROSITE" id="PS52016">
    <property type="entry name" value="TONB_DEPENDENT_REC_3"/>
    <property type="match status" value="1"/>
</dbReference>
<dbReference type="InterPro" id="IPR039426">
    <property type="entry name" value="TonB-dep_rcpt-like"/>
</dbReference>
<comment type="similarity">
    <text evidence="10 11">Belongs to the TonB-dependent receptor family.</text>
</comment>
<dbReference type="InterPro" id="IPR037066">
    <property type="entry name" value="Plug_dom_sf"/>
</dbReference>
<dbReference type="Gene3D" id="2.170.130.10">
    <property type="entry name" value="TonB-dependent receptor, plug domain"/>
    <property type="match status" value="1"/>
</dbReference>
<evidence type="ECO:0000313" key="15">
    <source>
        <dbReference type="EMBL" id="MST85542.1"/>
    </source>
</evidence>
<dbReference type="Gene3D" id="2.40.170.20">
    <property type="entry name" value="TonB-dependent receptor, beta-barrel domain"/>
    <property type="match status" value="1"/>
</dbReference>
<keyword evidence="9 10" id="KW-0998">Cell outer membrane</keyword>
<dbReference type="Pfam" id="PF00593">
    <property type="entry name" value="TonB_dep_Rec_b-barrel"/>
    <property type="match status" value="1"/>
</dbReference>
<dbReference type="Pfam" id="PF07715">
    <property type="entry name" value="Plug"/>
    <property type="match status" value="1"/>
</dbReference>
<dbReference type="InterPro" id="IPR036942">
    <property type="entry name" value="Beta-barrel_TonB_sf"/>
</dbReference>
<keyword evidence="3 10" id="KW-1134">Transmembrane beta strand</keyword>
<evidence type="ECO:0000256" key="5">
    <source>
        <dbReference type="ARBA" id="ARBA00022729"/>
    </source>
</evidence>
<comment type="subcellular location">
    <subcellularLocation>
        <location evidence="1 10">Cell outer membrane</location>
        <topology evidence="1 10">Multi-pass membrane protein</topology>
    </subcellularLocation>
</comment>
<dbReference type="GO" id="GO:0044718">
    <property type="term" value="P:siderophore transmembrane transport"/>
    <property type="evidence" value="ECO:0007669"/>
    <property type="project" value="TreeGrafter"/>
</dbReference>
<reference evidence="15 16" key="1">
    <citation type="submission" date="2019-08" db="EMBL/GenBank/DDBJ databases">
        <title>In-depth cultivation of the pig gut microbiome towards novel bacterial diversity and tailored functional studies.</title>
        <authorList>
            <person name="Wylensek D."/>
            <person name="Hitch T.C.A."/>
            <person name="Clavel T."/>
        </authorList>
    </citation>
    <scope>NUCLEOTIDE SEQUENCE [LARGE SCALE GENOMIC DNA]</scope>
    <source>
        <strain evidence="15 16">LKV-178-WT-2A</strain>
    </source>
</reference>
<keyword evidence="7 10" id="KW-0472">Membrane</keyword>
<evidence type="ECO:0000256" key="2">
    <source>
        <dbReference type="ARBA" id="ARBA00022448"/>
    </source>
</evidence>
<dbReference type="InterPro" id="IPR008969">
    <property type="entry name" value="CarboxyPept-like_regulatory"/>
</dbReference>
<keyword evidence="4 10" id="KW-0812">Transmembrane</keyword>
<dbReference type="InterPro" id="IPR023997">
    <property type="entry name" value="TonB-dep_OMP_SusC/RagA_CS"/>
</dbReference>
<dbReference type="SUPFAM" id="SSF56935">
    <property type="entry name" value="Porins"/>
    <property type="match status" value="1"/>
</dbReference>
<dbReference type="Pfam" id="PF13715">
    <property type="entry name" value="CarbopepD_reg_2"/>
    <property type="match status" value="1"/>
</dbReference>
<dbReference type="AlphaFoldDB" id="A0A7K0KI87"/>
<dbReference type="InterPro" id="IPR000531">
    <property type="entry name" value="Beta-barrel_TonB"/>
</dbReference>
<evidence type="ECO:0000259" key="14">
    <source>
        <dbReference type="Pfam" id="PF07715"/>
    </source>
</evidence>
<feature type="signal peptide" evidence="12">
    <location>
        <begin position="1"/>
        <end position="25"/>
    </location>
</feature>
<dbReference type="SUPFAM" id="SSF49464">
    <property type="entry name" value="Carboxypeptidase regulatory domain-like"/>
    <property type="match status" value="1"/>
</dbReference>
<name>A0A7K0KI87_9BACT</name>
<keyword evidence="16" id="KW-1185">Reference proteome</keyword>
<dbReference type="GO" id="GO:0009279">
    <property type="term" value="C:cell outer membrane"/>
    <property type="evidence" value="ECO:0007669"/>
    <property type="project" value="UniProtKB-SubCell"/>
</dbReference>
<dbReference type="Proteomes" id="UP000438914">
    <property type="component" value="Unassembled WGS sequence"/>
</dbReference>
<protein>
    <submittedName>
        <fullName evidence="15">TonB-dependent receptor</fullName>
    </submittedName>
</protein>
<sequence>MRNNTYAKVIMFLLMTAGNITFALADGSSTGIPSVQSVQQVNTITVKGVVKDKNGDPIVGATVTEKGNTKNGAITDIDGNYSLRLPAGKIITVSYVGFKTAEFKATSGHHNFLLEEDLTDLNEVVVVGYGTQKKADVTSSVASVKAKDFNTGSVLDAGQLVQGKVAGLNISLPSGDPNGSTTVMLRGTSSLMGNSTPLILVDGVPGSFSTVAPEDIESIDVLKDGSATAIYGTRGTNGVIIITTKSGSREVKPSIEYNGYLSVAYQAKKADFLNASQLRERWKEGWTPSGADDKDYGASTNWLDEVSRTAVSHNHNLTFRGGSKSVSYLAALNYNDREGTLKKTDGKNIRANFELTHRMFDDKLTTTLMMIASERKYPYGVSHGTVYRDACIQNPTQPVYDENGNYVERNVYFYDNPVSLQNENVGSARNRNIRFTGTMVFRPFEDLSFKGSVTRKGQNSINGYYQTKKHPSTTENGLNGYASRYSSDYIYNSVELTADWHHKFNKHSIEAIAGYSYEDNRTEYFSANNRNFPTDSYTYNKLGSGKGLAQGVAGEDSYKYQTRLIGVFGRVTYNYDDRYLAMFSIRHEGSSKFGEDHKWGNFPGVSIGWRINNEKFMKQFSWIDNLKLRAGFGITGIDINDPYQSLASLGYDNYFLYNNDWIRILTPTRNANPDLRWEKKYEYNLGFDYEFFGGRLGGSIDFYLRDTKDALWNYSVPVPPYQYSTIMANVGKIRNKGVEVLINAIPVKTKDFEWNTNFSYSHNSNEVRSISNDKYTMSTDWFTTGYTGEPIQTETHRVKVGEPIGNFFGLKSVGLTSDGKWVVERLERDADGNLTGNKYYDLAANATTEDRQVLGNGVPKHFVNFNNTITYKNWDLSINMRGQFGFQILNFQEMFYANPTIQYNVLNSAFNTHDVVSISEDKKSVTKTGEKVRINDSQRYVSEYVEDGDFWKIDNVTLGYSFNVKKLKWIQRLRIYASCLNLATITGYKGIDPEVDITGLTAGTDDRDKYPTTRSFTFGVNVTF</sequence>
<dbReference type="GO" id="GO:0015344">
    <property type="term" value="F:siderophore uptake transmembrane transporter activity"/>
    <property type="evidence" value="ECO:0007669"/>
    <property type="project" value="TreeGrafter"/>
</dbReference>
<keyword evidence="8 15" id="KW-0675">Receptor</keyword>